<proteinExistence type="predicted"/>
<accession>A0A1N6SV63</accession>
<dbReference type="STRING" id="159291.SAMN05920897_10913"/>
<dbReference type="Proteomes" id="UP000186400">
    <property type="component" value="Unassembled WGS sequence"/>
</dbReference>
<name>A0A1N6SV63_9SPIO</name>
<protein>
    <submittedName>
        <fullName evidence="1">Uncharacterized protein</fullName>
    </submittedName>
</protein>
<sequence length="46" mass="5199">MFRSSGVDSDMASSRFLDKLMIIIIFGESRVLEERLPVEHLLTATS</sequence>
<dbReference type="EMBL" id="FTMS01000009">
    <property type="protein sequence ID" value="SIQ44914.1"/>
    <property type="molecule type" value="Genomic_DNA"/>
</dbReference>
<evidence type="ECO:0000313" key="1">
    <source>
        <dbReference type="EMBL" id="SIQ44914.1"/>
    </source>
</evidence>
<reference evidence="1 2" key="1">
    <citation type="submission" date="2017-01" db="EMBL/GenBank/DDBJ databases">
        <authorList>
            <person name="Mah S.A."/>
            <person name="Swanson W.J."/>
            <person name="Moy G.W."/>
            <person name="Vacquier V.D."/>
        </authorList>
    </citation>
    <scope>NUCLEOTIDE SEQUENCE [LARGE SCALE GENOMIC DNA]</scope>
    <source>
        <strain evidence="1 2">ASpG1</strain>
    </source>
</reference>
<keyword evidence="2" id="KW-1185">Reference proteome</keyword>
<dbReference type="AlphaFoldDB" id="A0A1N6SV63"/>
<gene>
    <name evidence="1" type="ORF">SAMN05920897_10913</name>
</gene>
<organism evidence="1 2">
    <name type="scientific">Alkalispirochaeta americana</name>
    <dbReference type="NCBI Taxonomy" id="159291"/>
    <lineage>
        <taxon>Bacteria</taxon>
        <taxon>Pseudomonadati</taxon>
        <taxon>Spirochaetota</taxon>
        <taxon>Spirochaetia</taxon>
        <taxon>Spirochaetales</taxon>
        <taxon>Spirochaetaceae</taxon>
        <taxon>Alkalispirochaeta</taxon>
    </lineage>
</organism>
<evidence type="ECO:0000313" key="2">
    <source>
        <dbReference type="Proteomes" id="UP000186400"/>
    </source>
</evidence>